<feature type="transmembrane region" description="Helical" evidence="10">
    <location>
        <begin position="313"/>
        <end position="339"/>
    </location>
</feature>
<dbReference type="Pfam" id="PF02687">
    <property type="entry name" value="FtsX"/>
    <property type="match status" value="1"/>
</dbReference>
<sequence>MKKLSTVAWRSLKRKISRTVLLSGSAAITAFILFASYFFVLSMERSIEASSSRLGASLMVVPKGFGAQAGDMIISGTPTKFYMPESILDKVRTISEVEIASPQLYLETVSTVCCQTAGNFPVVAYDPETDFTLKNWTAADKKVGKYDLIAGAEAGGKNYIYHFDNEYMQEWITLFGKDFILKNMIFPTGMGTDRTLFITLDAARELNHKDSKLDFPENSISIILVKTKPGMEEFVKRQIERMNLEVDVVKGSGLQETVNKQIFPVKMMSYMMIGLVLIMSALQVMTMFTALISERRKEIGMLRAMGASRAVTFRLLLMEAGFASVIGAAIGSLLAGAALYDNRILLLQLLQLPMLFPDWVTGFFIGAGTTAATALIAVLAAFFPVRSTLKLQPYEAIREGEQ</sequence>
<comment type="function">
    <text evidence="9">Part of the ABC transporter complex hrt involved in hemin import. Responsible for the translocation of the substrate across the membrane.</text>
</comment>
<dbReference type="AlphaFoldDB" id="A0A1G7ZSZ0"/>
<evidence type="ECO:0000256" key="3">
    <source>
        <dbReference type="ARBA" id="ARBA00011131"/>
    </source>
</evidence>
<dbReference type="PANTHER" id="PTHR43738">
    <property type="entry name" value="ABC TRANSPORTER, MEMBRANE PROTEIN"/>
    <property type="match status" value="1"/>
</dbReference>
<dbReference type="PANTHER" id="PTHR43738:SF2">
    <property type="entry name" value="ABC TRANSPORTER PERMEASE"/>
    <property type="match status" value="1"/>
</dbReference>
<feature type="transmembrane region" description="Helical" evidence="10">
    <location>
        <begin position="267"/>
        <end position="292"/>
    </location>
</feature>
<comment type="subcellular location">
    <subcellularLocation>
        <location evidence="1">Cell membrane</location>
        <topology evidence="1">Multi-pass membrane protein</topology>
    </subcellularLocation>
</comment>
<gene>
    <name evidence="12" type="ORF">SAMN04489735_101233</name>
</gene>
<dbReference type="OrthoDB" id="6313at2"/>
<evidence type="ECO:0000256" key="1">
    <source>
        <dbReference type="ARBA" id="ARBA00004651"/>
    </source>
</evidence>
<evidence type="ECO:0000256" key="8">
    <source>
        <dbReference type="ARBA" id="ARBA00023136"/>
    </source>
</evidence>
<proteinExistence type="inferred from homology"/>
<evidence type="ECO:0000256" key="5">
    <source>
        <dbReference type="ARBA" id="ARBA00022475"/>
    </source>
</evidence>
<organism evidence="12 13">
    <name type="scientific">Aneurinibacillus thermoaerophilus</name>
    <dbReference type="NCBI Taxonomy" id="143495"/>
    <lineage>
        <taxon>Bacteria</taxon>
        <taxon>Bacillati</taxon>
        <taxon>Bacillota</taxon>
        <taxon>Bacilli</taxon>
        <taxon>Bacillales</taxon>
        <taxon>Paenibacillaceae</taxon>
        <taxon>Aneurinibacillus group</taxon>
        <taxon>Aneurinibacillus</taxon>
    </lineage>
</organism>
<accession>A0A1G7ZSZ0</accession>
<dbReference type="EMBL" id="FNDE01000012">
    <property type="protein sequence ID" value="SDH11812.1"/>
    <property type="molecule type" value="Genomic_DNA"/>
</dbReference>
<evidence type="ECO:0000259" key="11">
    <source>
        <dbReference type="Pfam" id="PF02687"/>
    </source>
</evidence>
<evidence type="ECO:0000256" key="9">
    <source>
        <dbReference type="ARBA" id="ARBA00024973"/>
    </source>
</evidence>
<reference evidence="12 13" key="1">
    <citation type="submission" date="2016-10" db="EMBL/GenBank/DDBJ databases">
        <authorList>
            <person name="de Groot N.N."/>
        </authorList>
    </citation>
    <scope>NUCLEOTIDE SEQUENCE [LARGE SCALE GENOMIC DNA]</scope>
    <source>
        <strain evidence="12 13">L 420-91</strain>
    </source>
</reference>
<keyword evidence="6 10" id="KW-0812">Transmembrane</keyword>
<keyword evidence="5" id="KW-1003">Cell membrane</keyword>
<evidence type="ECO:0000256" key="4">
    <source>
        <dbReference type="ARBA" id="ARBA00016962"/>
    </source>
</evidence>
<evidence type="ECO:0000313" key="12">
    <source>
        <dbReference type="EMBL" id="SDH11812.1"/>
    </source>
</evidence>
<dbReference type="GO" id="GO:0005886">
    <property type="term" value="C:plasma membrane"/>
    <property type="evidence" value="ECO:0007669"/>
    <property type="project" value="UniProtKB-SubCell"/>
</dbReference>
<evidence type="ECO:0000256" key="6">
    <source>
        <dbReference type="ARBA" id="ARBA00022692"/>
    </source>
</evidence>
<dbReference type="RefSeq" id="WP_091260419.1">
    <property type="nucleotide sequence ID" value="NZ_FNDE01000012.1"/>
</dbReference>
<protein>
    <recommendedName>
        <fullName evidence="4">Putative hemin transport system permease protein HrtB</fullName>
    </recommendedName>
</protein>
<evidence type="ECO:0000256" key="10">
    <source>
        <dbReference type="SAM" id="Phobius"/>
    </source>
</evidence>
<evidence type="ECO:0000256" key="2">
    <source>
        <dbReference type="ARBA" id="ARBA00008697"/>
    </source>
</evidence>
<name>A0A1G7ZSZ0_ANETH</name>
<keyword evidence="8 10" id="KW-0472">Membrane</keyword>
<dbReference type="InterPro" id="IPR003838">
    <property type="entry name" value="ABC3_permease_C"/>
</dbReference>
<dbReference type="Proteomes" id="UP000198956">
    <property type="component" value="Unassembled WGS sequence"/>
</dbReference>
<evidence type="ECO:0000256" key="7">
    <source>
        <dbReference type="ARBA" id="ARBA00022989"/>
    </source>
</evidence>
<dbReference type="InterPro" id="IPR051125">
    <property type="entry name" value="ABC-4/HrtB_transporter"/>
</dbReference>
<feature type="domain" description="ABC3 transporter permease C-terminal" evidence="11">
    <location>
        <begin position="271"/>
        <end position="393"/>
    </location>
</feature>
<comment type="similarity">
    <text evidence="2">Belongs to the ABC-4 integral membrane protein family. HrtB subfamily.</text>
</comment>
<feature type="transmembrane region" description="Helical" evidence="10">
    <location>
        <begin position="20"/>
        <end position="40"/>
    </location>
</feature>
<evidence type="ECO:0000313" key="13">
    <source>
        <dbReference type="Proteomes" id="UP000198956"/>
    </source>
</evidence>
<keyword evidence="7 10" id="KW-1133">Transmembrane helix</keyword>
<comment type="subunit">
    <text evidence="3">The complex is composed of two ATP-binding proteins (HrtA), two transmembrane proteins (HrtB) and a solute-binding protein.</text>
</comment>
<feature type="transmembrane region" description="Helical" evidence="10">
    <location>
        <begin position="359"/>
        <end position="383"/>
    </location>
</feature>